<dbReference type="InterPro" id="IPR013328">
    <property type="entry name" value="6PGD_dom2"/>
</dbReference>
<feature type="domain" description="3-hydroxyacyl-CoA dehydrogenase NAD binding" evidence="13">
    <location>
        <begin position="7"/>
        <end position="183"/>
    </location>
</feature>
<evidence type="ECO:0000256" key="3">
    <source>
        <dbReference type="ARBA" id="ARBA00009463"/>
    </source>
</evidence>
<dbReference type="Gene3D" id="3.40.50.720">
    <property type="entry name" value="NAD(P)-binding Rossmann-like Domain"/>
    <property type="match status" value="1"/>
</dbReference>
<comment type="pathway">
    <text evidence="2">Lipid metabolism; butanoate metabolism.</text>
</comment>
<comment type="similarity">
    <text evidence="3">Belongs to the 3-hydroxyacyl-CoA dehydrogenase family.</text>
</comment>
<organism evidence="14 15">
    <name type="scientific">Coprococcus catus</name>
    <dbReference type="NCBI Taxonomy" id="116085"/>
    <lineage>
        <taxon>Bacteria</taxon>
        <taxon>Bacillati</taxon>
        <taxon>Bacillota</taxon>
        <taxon>Clostridia</taxon>
        <taxon>Lachnospirales</taxon>
        <taxon>Lachnospiraceae</taxon>
        <taxon>Coprococcus</taxon>
    </lineage>
</organism>
<evidence type="ECO:0000256" key="4">
    <source>
        <dbReference type="ARBA" id="ARBA00011738"/>
    </source>
</evidence>
<evidence type="ECO:0000256" key="1">
    <source>
        <dbReference type="ARBA" id="ARBA00004496"/>
    </source>
</evidence>
<dbReference type="Proteomes" id="UP000260773">
    <property type="component" value="Unassembled WGS sequence"/>
</dbReference>
<comment type="subcellular location">
    <subcellularLocation>
        <location evidence="1">Cytoplasm</location>
    </subcellularLocation>
</comment>
<dbReference type="InterPro" id="IPR006176">
    <property type="entry name" value="3-OHacyl-CoA_DH_NAD-bd"/>
</dbReference>
<feature type="site" description="Important for catalytic activity" evidence="11">
    <location>
        <position position="140"/>
    </location>
</feature>
<dbReference type="SUPFAM" id="SSF51735">
    <property type="entry name" value="NAD(P)-binding Rossmann-fold domains"/>
    <property type="match status" value="1"/>
</dbReference>
<dbReference type="EC" id="1.1.1.45" evidence="9"/>
<evidence type="ECO:0000259" key="13">
    <source>
        <dbReference type="Pfam" id="PF02737"/>
    </source>
</evidence>
<dbReference type="GO" id="GO:0050104">
    <property type="term" value="F:L-gulonate 3-dehydrogenase activity"/>
    <property type="evidence" value="ECO:0007669"/>
    <property type="project" value="UniProtKB-EC"/>
</dbReference>
<keyword evidence="7" id="KW-0560">Oxidoreductase</keyword>
<evidence type="ECO:0000256" key="2">
    <source>
        <dbReference type="ARBA" id="ARBA00005086"/>
    </source>
</evidence>
<dbReference type="SUPFAM" id="SSF48179">
    <property type="entry name" value="6-phosphogluconate dehydrogenase C-terminal domain-like"/>
    <property type="match status" value="1"/>
</dbReference>
<evidence type="ECO:0000256" key="7">
    <source>
        <dbReference type="ARBA" id="ARBA00023002"/>
    </source>
</evidence>
<evidence type="ECO:0000256" key="6">
    <source>
        <dbReference type="ARBA" id="ARBA00022553"/>
    </source>
</evidence>
<dbReference type="GO" id="GO:0070403">
    <property type="term" value="F:NAD+ binding"/>
    <property type="evidence" value="ECO:0007669"/>
    <property type="project" value="InterPro"/>
</dbReference>
<sequence>MENKYHITLVGSGMIGAGLAVNALMNGHPTIIYDVIDLEKVKKTVQDVLDIMVEAGAITGEKAAEAASLASYTNDLDAAVEKADFVQECVPERIELKQSIYRQIQEKRGDKVVICSSTSAIMPSVLQKDMLYPKKILVGHPYNPSYLLPLIEVCGGPDADQEVVELVMNIYRSMGKEPIYCKKETEGFIVNKLSWAAMDAAKKVVLDGVCSVEDIDKAIIYGPGMRMAVTGQIMTMSLGVQGGLKAAAAKYGKEPNEADIILGDGVDAEIAARPKEFGNIVEDVIKFRDKIFAVILKEYGKL</sequence>
<name>A0A3E2TNP0_9FIRM</name>
<keyword evidence="8" id="KW-0520">NAD</keyword>
<proteinExistence type="inferred from homology"/>
<dbReference type="InterPro" id="IPR006108">
    <property type="entry name" value="3HC_DH_C"/>
</dbReference>
<dbReference type="InterPro" id="IPR022694">
    <property type="entry name" value="3-OHacyl-CoA_DH"/>
</dbReference>
<dbReference type="InterPro" id="IPR008927">
    <property type="entry name" value="6-PGluconate_DH-like_C_sf"/>
</dbReference>
<dbReference type="PIRSF" id="PIRSF000105">
    <property type="entry name" value="HCDH"/>
    <property type="match status" value="1"/>
</dbReference>
<evidence type="ECO:0000256" key="8">
    <source>
        <dbReference type="ARBA" id="ARBA00023027"/>
    </source>
</evidence>
<accession>A0A3E2TNP0</accession>
<reference evidence="14 15" key="1">
    <citation type="submission" date="2018-08" db="EMBL/GenBank/DDBJ databases">
        <title>A genome reference for cultivated species of the human gut microbiota.</title>
        <authorList>
            <person name="Zou Y."/>
            <person name="Xue W."/>
            <person name="Luo G."/>
        </authorList>
    </citation>
    <scope>NUCLEOTIDE SEQUENCE [LARGE SCALE GENOMIC DNA]</scope>
    <source>
        <strain evidence="14 15">AF45-17</strain>
    </source>
</reference>
<feature type="domain" description="3-hydroxyacyl-CoA dehydrogenase C-terminal" evidence="12">
    <location>
        <begin position="187"/>
        <end position="256"/>
    </location>
</feature>
<dbReference type="AlphaFoldDB" id="A0A3E2TNP0"/>
<evidence type="ECO:0000256" key="5">
    <source>
        <dbReference type="ARBA" id="ARBA00022490"/>
    </source>
</evidence>
<dbReference type="Pfam" id="PF00725">
    <property type="entry name" value="3HCDH"/>
    <property type="match status" value="1"/>
</dbReference>
<evidence type="ECO:0000256" key="9">
    <source>
        <dbReference type="ARBA" id="ARBA00038962"/>
    </source>
</evidence>
<gene>
    <name evidence="14" type="ORF">DW070_08305</name>
</gene>
<dbReference type="PANTHER" id="PTHR48075:SF1">
    <property type="entry name" value="LAMBDA-CRYSTALLIN HOMOLOG"/>
    <property type="match status" value="1"/>
</dbReference>
<protein>
    <recommendedName>
        <fullName evidence="10">L-gulonate 3-dehydrogenase</fullName>
        <ecNumber evidence="9">1.1.1.45</ecNumber>
    </recommendedName>
    <alternativeName>
        <fullName evidence="10">L-gulonate 3-dehydrogenase</fullName>
    </alternativeName>
</protein>
<dbReference type="Pfam" id="PF02737">
    <property type="entry name" value="3HCDH_N"/>
    <property type="match status" value="1"/>
</dbReference>
<evidence type="ECO:0000313" key="15">
    <source>
        <dbReference type="Proteomes" id="UP000260773"/>
    </source>
</evidence>
<dbReference type="InterPro" id="IPR036291">
    <property type="entry name" value="NAD(P)-bd_dom_sf"/>
</dbReference>
<evidence type="ECO:0000256" key="11">
    <source>
        <dbReference type="PIRSR" id="PIRSR000105-1"/>
    </source>
</evidence>
<comment type="subunit">
    <text evidence="4">Homodimer.</text>
</comment>
<evidence type="ECO:0000313" key="14">
    <source>
        <dbReference type="EMBL" id="RGB79922.1"/>
    </source>
</evidence>
<dbReference type="GO" id="GO:0006631">
    <property type="term" value="P:fatty acid metabolic process"/>
    <property type="evidence" value="ECO:0007669"/>
    <property type="project" value="InterPro"/>
</dbReference>
<evidence type="ECO:0000259" key="12">
    <source>
        <dbReference type="Pfam" id="PF00725"/>
    </source>
</evidence>
<dbReference type="EMBL" id="QVEP01000016">
    <property type="protein sequence ID" value="RGB79922.1"/>
    <property type="molecule type" value="Genomic_DNA"/>
</dbReference>
<comment type="caution">
    <text evidence="14">The sequence shown here is derived from an EMBL/GenBank/DDBJ whole genome shotgun (WGS) entry which is preliminary data.</text>
</comment>
<keyword evidence="6" id="KW-0597">Phosphoprotein</keyword>
<evidence type="ECO:0000256" key="10">
    <source>
        <dbReference type="ARBA" id="ARBA00042709"/>
    </source>
</evidence>
<dbReference type="PANTHER" id="PTHR48075">
    <property type="entry name" value="3-HYDROXYACYL-COA DEHYDROGENASE FAMILY PROTEIN"/>
    <property type="match status" value="1"/>
</dbReference>
<dbReference type="GO" id="GO:0005737">
    <property type="term" value="C:cytoplasm"/>
    <property type="evidence" value="ECO:0007669"/>
    <property type="project" value="UniProtKB-SubCell"/>
</dbReference>
<keyword evidence="5" id="KW-0963">Cytoplasm</keyword>
<dbReference type="Gene3D" id="1.10.1040.10">
    <property type="entry name" value="N-(1-d-carboxylethyl)-l-norvaline Dehydrogenase, domain 2"/>
    <property type="match status" value="1"/>
</dbReference>